<organism evidence="4">
    <name type="scientific">Cladocopium goreaui</name>
    <dbReference type="NCBI Taxonomy" id="2562237"/>
    <lineage>
        <taxon>Eukaryota</taxon>
        <taxon>Sar</taxon>
        <taxon>Alveolata</taxon>
        <taxon>Dinophyceae</taxon>
        <taxon>Suessiales</taxon>
        <taxon>Symbiodiniaceae</taxon>
        <taxon>Cladocopium</taxon>
    </lineage>
</organism>
<dbReference type="InterPro" id="IPR006598">
    <property type="entry name" value="CAP10"/>
</dbReference>
<dbReference type="GO" id="GO:0016740">
    <property type="term" value="F:transferase activity"/>
    <property type="evidence" value="ECO:0007669"/>
    <property type="project" value="UniProtKB-KW"/>
</dbReference>
<evidence type="ECO:0000313" key="4">
    <source>
        <dbReference type="EMBL" id="CAI4008104.1"/>
    </source>
</evidence>
<comment type="similarity">
    <text evidence="1">Belongs to the glycosyltransferase 90 family.</text>
</comment>
<evidence type="ECO:0000256" key="2">
    <source>
        <dbReference type="ARBA" id="ARBA00022679"/>
    </source>
</evidence>
<accession>A0A9P1DFL6</accession>
<dbReference type="PANTHER" id="PTHR12203:SF35">
    <property type="entry name" value="PROTEIN O-GLUCOSYLTRANSFERASE 1"/>
    <property type="match status" value="1"/>
</dbReference>
<reference evidence="5 6" key="2">
    <citation type="submission" date="2024-05" db="EMBL/GenBank/DDBJ databases">
        <authorList>
            <person name="Chen Y."/>
            <person name="Shah S."/>
            <person name="Dougan E. K."/>
            <person name="Thang M."/>
            <person name="Chan C."/>
        </authorList>
    </citation>
    <scope>NUCLEOTIDE SEQUENCE [LARGE SCALE GENOMIC DNA]</scope>
</reference>
<name>A0A9P1DFL6_9DINO</name>
<sequence length="745" mass="86138">MFYLGSPAHPRWCRDHCKIQPDCVQLHNRKNGVLWPWDVLADMWDSPGHSDFFSWVHDPKDEASHRCEEYWNRVSHLPFYKKLVIKNPGKTIPLSWHMDGVKVYKTHKVWAYSHSSAIRKGQSIDTKTLFLLFRDSDMVKPHTHDAVAKLIAYTMDVLQSGVFPDKDVDGNSFRQNSKEAKRAGSYFAGVWCAAFACFKADLEGRVMAHKLVRNWASDSICEHCLASKLPQCSYGDFTNAAAYWECMLTHEQYLMLNPPGKTSAWTSVRGWDITRNLDESCQIVSLRFGRENWQSYPELASCYKGAMVKYMIFWVAEFLKEKLDEVDTENNRLRAYCAWSLYQFQYLQETNGPWLSSNAAEEMAEMGRYRTRYESCMSSRTRVQVITDGILARQLQVRTLTLAPLALAVAEPQTRGVPEPAVCAALGPLGIYEQIFRDIGRYANLDLQRLALYDGFCLRRRRACIRLRVVDGIPYVLDMFPGYQSRHRSILHALWRVLVRFGPLPNLEVTIDVTDGELQNIDLPILVITHKKEEPRGILYPDFTFYSWPESTCPPEISHDYSYLYDRFKHWHHRHAPWLNRSDVVFWRGAPVDDNQARQQVVQRFREVVNSDVKFMSWKVVSSTGVNEVQGCVGLLEQCQYRYLAFLAGTTYSSRIKYQLLCGSLVLAHEPRFIEWWSHLLLPGVHYAPVESDWSDVSTMMEVLRRKELQARTLARQGQRLAMTALSPSAVDCRLTAVEIWGTRE</sequence>
<feature type="domain" description="Glycosyl transferase CAP10" evidence="3">
    <location>
        <begin position="503"/>
        <end position="739"/>
    </location>
</feature>
<evidence type="ECO:0000313" key="5">
    <source>
        <dbReference type="EMBL" id="CAL4795416.1"/>
    </source>
</evidence>
<evidence type="ECO:0000259" key="3">
    <source>
        <dbReference type="SMART" id="SM00672"/>
    </source>
</evidence>
<keyword evidence="2" id="KW-0808">Transferase</keyword>
<proteinExistence type="inferred from homology"/>
<dbReference type="EMBL" id="CAMXCT010004201">
    <property type="protein sequence ID" value="CAI4008104.1"/>
    <property type="molecule type" value="Genomic_DNA"/>
</dbReference>
<evidence type="ECO:0000313" key="6">
    <source>
        <dbReference type="Proteomes" id="UP001152797"/>
    </source>
</evidence>
<comment type="caution">
    <text evidence="4">The sequence shown here is derived from an EMBL/GenBank/DDBJ whole genome shotgun (WGS) entry which is preliminary data.</text>
</comment>
<reference evidence="4" key="1">
    <citation type="submission" date="2022-10" db="EMBL/GenBank/DDBJ databases">
        <authorList>
            <person name="Chen Y."/>
            <person name="Dougan E. K."/>
            <person name="Chan C."/>
            <person name="Rhodes N."/>
            <person name="Thang M."/>
        </authorList>
    </citation>
    <scope>NUCLEOTIDE SEQUENCE</scope>
</reference>
<dbReference type="Pfam" id="PF05686">
    <property type="entry name" value="Glyco_transf_90"/>
    <property type="match status" value="1"/>
</dbReference>
<dbReference type="Proteomes" id="UP001152797">
    <property type="component" value="Unassembled WGS sequence"/>
</dbReference>
<dbReference type="EMBL" id="CAMXCT030004201">
    <property type="protein sequence ID" value="CAL4795416.1"/>
    <property type="molecule type" value="Genomic_DNA"/>
</dbReference>
<dbReference type="OrthoDB" id="512899at2759"/>
<dbReference type="PANTHER" id="PTHR12203">
    <property type="entry name" value="KDEL LYS-ASP-GLU-LEU CONTAINING - RELATED"/>
    <property type="match status" value="1"/>
</dbReference>
<protein>
    <recommendedName>
        <fullName evidence="3">Glycosyl transferase CAP10 domain-containing protein</fullName>
    </recommendedName>
</protein>
<dbReference type="AlphaFoldDB" id="A0A9P1DFL6"/>
<evidence type="ECO:0000256" key="1">
    <source>
        <dbReference type="ARBA" id="ARBA00010118"/>
    </source>
</evidence>
<dbReference type="SMART" id="SM00672">
    <property type="entry name" value="CAP10"/>
    <property type="match status" value="1"/>
</dbReference>
<dbReference type="InterPro" id="IPR051091">
    <property type="entry name" value="O-Glucosyltr/Glycosyltrsf_90"/>
</dbReference>
<keyword evidence="6" id="KW-1185">Reference proteome</keyword>
<gene>
    <name evidence="4" type="ORF">C1SCF055_LOCUS33579</name>
</gene>
<dbReference type="EMBL" id="CAMXCT020004201">
    <property type="protein sequence ID" value="CAL1161479.1"/>
    <property type="molecule type" value="Genomic_DNA"/>
</dbReference>